<accession>A0A918LW40</accession>
<reference evidence="1" key="1">
    <citation type="journal article" date="2014" name="Int. J. Syst. Evol. Microbiol.">
        <title>Complete genome sequence of Corynebacterium casei LMG S-19264T (=DSM 44701T), isolated from a smear-ripened cheese.</title>
        <authorList>
            <consortium name="US DOE Joint Genome Institute (JGI-PGF)"/>
            <person name="Walter F."/>
            <person name="Albersmeier A."/>
            <person name="Kalinowski J."/>
            <person name="Ruckert C."/>
        </authorList>
    </citation>
    <scope>NUCLEOTIDE SEQUENCE</scope>
    <source>
        <strain evidence="1">JCM 4125</strain>
    </source>
</reference>
<comment type="caution">
    <text evidence="1">The sequence shown here is derived from an EMBL/GenBank/DDBJ whole genome shotgun (WGS) entry which is preliminary data.</text>
</comment>
<proteinExistence type="predicted"/>
<dbReference type="InterPro" id="IPR045732">
    <property type="entry name" value="DUF6086"/>
</dbReference>
<name>A0A918LW40_9ACTN</name>
<keyword evidence="2" id="KW-1185">Reference proteome</keyword>
<dbReference type="EMBL" id="BMSA01000013">
    <property type="protein sequence ID" value="GGT62011.1"/>
    <property type="molecule type" value="Genomic_DNA"/>
</dbReference>
<reference evidence="1" key="2">
    <citation type="submission" date="2020-09" db="EMBL/GenBank/DDBJ databases">
        <authorList>
            <person name="Sun Q."/>
            <person name="Ohkuma M."/>
        </authorList>
    </citation>
    <scope>NUCLEOTIDE SEQUENCE</scope>
    <source>
        <strain evidence="1">JCM 4125</strain>
    </source>
</reference>
<dbReference type="AlphaFoldDB" id="A0A918LW40"/>
<dbReference type="RefSeq" id="WP_189713104.1">
    <property type="nucleotide sequence ID" value="NZ_BMSA01000013.1"/>
</dbReference>
<sequence>MSYIFTVRETDDDVWEPALAVGQLFMGGVEALSKRILRMPSGLDDLSGDWVMVDPAAYGEFVDAALKRRGRTGHSEFITLLDGLLPVMIMLADKAGATVTPATQAERAYLEWARDEDRVLRGHVWGKGDGGSVFVGNPGVIHP</sequence>
<dbReference type="Proteomes" id="UP000646776">
    <property type="component" value="Unassembled WGS sequence"/>
</dbReference>
<dbReference type="Pfam" id="PF19564">
    <property type="entry name" value="DUF6086"/>
    <property type="match status" value="1"/>
</dbReference>
<evidence type="ECO:0000313" key="2">
    <source>
        <dbReference type="Proteomes" id="UP000646776"/>
    </source>
</evidence>
<protein>
    <submittedName>
        <fullName evidence="1">Uncharacterized protein</fullName>
    </submittedName>
</protein>
<gene>
    <name evidence="1" type="ORF">GCM10010226_44680</name>
</gene>
<evidence type="ECO:0000313" key="1">
    <source>
        <dbReference type="EMBL" id="GGT62011.1"/>
    </source>
</evidence>
<organism evidence="1 2">
    <name type="scientific">Streptomyces phaeofaciens</name>
    <dbReference type="NCBI Taxonomy" id="68254"/>
    <lineage>
        <taxon>Bacteria</taxon>
        <taxon>Bacillati</taxon>
        <taxon>Actinomycetota</taxon>
        <taxon>Actinomycetes</taxon>
        <taxon>Kitasatosporales</taxon>
        <taxon>Streptomycetaceae</taxon>
        <taxon>Streptomyces</taxon>
    </lineage>
</organism>